<protein>
    <submittedName>
        <fullName evidence="1">Uncharacterized protein</fullName>
    </submittedName>
</protein>
<organism evidence="1 2">
    <name type="scientific">Trichinella spiralis</name>
    <name type="common">Trichina worm</name>
    <dbReference type="NCBI Taxonomy" id="6334"/>
    <lineage>
        <taxon>Eukaryota</taxon>
        <taxon>Metazoa</taxon>
        <taxon>Ecdysozoa</taxon>
        <taxon>Nematoda</taxon>
        <taxon>Enoplea</taxon>
        <taxon>Dorylaimia</taxon>
        <taxon>Trichinellida</taxon>
        <taxon>Trichinellidae</taxon>
        <taxon>Trichinella</taxon>
    </lineage>
</organism>
<dbReference type="InParanoid" id="A0A0V1APP3"/>
<accession>A0A0V1APP3</accession>
<proteinExistence type="predicted"/>
<reference evidence="1 2" key="1">
    <citation type="submission" date="2015-01" db="EMBL/GenBank/DDBJ databases">
        <title>Evolution of Trichinella species and genotypes.</title>
        <authorList>
            <person name="Korhonen P.K."/>
            <person name="Edoardo P."/>
            <person name="Giuseppe L.R."/>
            <person name="Gasser R.B."/>
        </authorList>
    </citation>
    <scope>NUCLEOTIDE SEQUENCE [LARGE SCALE GENOMIC DNA]</scope>
    <source>
        <strain evidence="1">ISS3</strain>
    </source>
</reference>
<evidence type="ECO:0000313" key="2">
    <source>
        <dbReference type="Proteomes" id="UP000054776"/>
    </source>
</evidence>
<keyword evidence="2" id="KW-1185">Reference proteome</keyword>
<dbReference type="Proteomes" id="UP000054776">
    <property type="component" value="Unassembled WGS sequence"/>
</dbReference>
<name>A0A0V1APP3_TRISP</name>
<sequence length="71" mass="8144">MCKCKVALGLTLQTSPSYYPAWIMRKRSSSQDEHNPANQPTVEYELADVTTANDYEIIIIGYWLPDNMFTL</sequence>
<gene>
    <name evidence="1" type="ORF">T01_6393</name>
</gene>
<dbReference type="EMBL" id="JYDH01000345">
    <property type="protein sequence ID" value="KRY26753.1"/>
    <property type="molecule type" value="Genomic_DNA"/>
</dbReference>
<comment type="caution">
    <text evidence="1">The sequence shown here is derived from an EMBL/GenBank/DDBJ whole genome shotgun (WGS) entry which is preliminary data.</text>
</comment>
<evidence type="ECO:0000313" key="1">
    <source>
        <dbReference type="EMBL" id="KRY26753.1"/>
    </source>
</evidence>
<dbReference type="AlphaFoldDB" id="A0A0V1APP3"/>